<dbReference type="GeneID" id="40381205"/>
<reference evidence="3" key="1">
    <citation type="journal article" date="2014" name="Microb. Cell Fact.">
        <title>Exploiting Issatchenkia orientalis SD108 for succinic acid production.</title>
        <authorList>
            <person name="Xiao H."/>
            <person name="Shao Z."/>
            <person name="Jiang Y."/>
            <person name="Dole S."/>
            <person name="Zhao H."/>
        </authorList>
    </citation>
    <scope>NUCLEOTIDE SEQUENCE [LARGE SCALE GENOMIC DNA]</scope>
    <source>
        <strain evidence="3">SD108</strain>
    </source>
</reference>
<proteinExistence type="predicted"/>
<dbReference type="Proteomes" id="UP000029867">
    <property type="component" value="Unassembled WGS sequence"/>
</dbReference>
<sequence length="393" mass="45416">MALQYTPPMPLNAHPSGARVVKPLQTYREPSAFEIFNACVNDLTGKDKLAKLTQYGIRLIGAVHDIHGFGNSRVKEKYRNLELVDNAVKNGDSPISNGSQLRLILSQTATVFKGHRLKRLLYLFLAYLTRKLAGLLNGLNIYRHLLRAGTVPFRVWKFANHIKHSIKILLDESKSDGQAVKLEKVLQYWTTRDMVSQMCNFWYALSDEILLIFRFGLLLRGKQGGFGFADALFSWAEDHELYSWMALIILGLQKDWNKWLHLKNEESRIILNQKVKARTRRIVGDMQRQRGNKLGSPDVDFEDYERVEEEFEYDHGYFSRLAKINHDKTTILINSVRLTCDLLFDAKYIMHWNMYRPLHVALGLASGTLGFVNCWRGQRERLVAEALAKMREQ</sequence>
<dbReference type="HOGENOM" id="CLU_702193_0_0_1"/>
<evidence type="ECO:0008006" key="5">
    <source>
        <dbReference type="Google" id="ProtNLM"/>
    </source>
</evidence>
<evidence type="ECO:0000313" key="1">
    <source>
        <dbReference type="EMBL" id="AWU73495.1"/>
    </source>
</evidence>
<dbReference type="RefSeq" id="XP_029318972.1">
    <property type="nucleotide sequence ID" value="XM_029463112.1"/>
</dbReference>
<dbReference type="Proteomes" id="UP000249293">
    <property type="component" value="Chromosome 1"/>
</dbReference>
<dbReference type="KEGG" id="pkz:C5L36_0A01030"/>
<protein>
    <recommendedName>
        <fullName evidence="5">Peroxisomal membrane protein PEX25</fullName>
    </recommendedName>
</protein>
<dbReference type="OrthoDB" id="411017at2759"/>
<accession>A0A099P6M7</accession>
<gene>
    <name evidence="1" type="ORF">C5L36_0A01030</name>
    <name evidence="2" type="ORF">JL09_g969</name>
</gene>
<reference evidence="1 4" key="3">
    <citation type="submission" date="2018-06" db="EMBL/GenBank/DDBJ databases">
        <title>Population genomics shows no distinction between pathogenic Candida krusei and environmental Pichia kudriavzevii: One species, four names.</title>
        <authorList>
            <person name="Douglass A.P."/>
            <person name="Offei B."/>
            <person name="Braun-Galleani S."/>
            <person name="Coughlan A.Y."/>
            <person name="Martos A."/>
            <person name="Ortiz-Merino R.A."/>
            <person name="Byrne K.P."/>
            <person name="Wolfe K.H."/>
        </authorList>
    </citation>
    <scope>NUCLEOTIDE SEQUENCE [LARGE SCALE GENOMIC DNA]</scope>
    <source>
        <strain evidence="1 4">CBS573</strain>
    </source>
</reference>
<evidence type="ECO:0000313" key="4">
    <source>
        <dbReference type="Proteomes" id="UP000249293"/>
    </source>
</evidence>
<keyword evidence="4" id="KW-1185">Reference proteome</keyword>
<dbReference type="EMBL" id="JQFK01000005">
    <property type="protein sequence ID" value="KGK39889.1"/>
    <property type="molecule type" value="Genomic_DNA"/>
</dbReference>
<dbReference type="EMBL" id="CP028773">
    <property type="protein sequence ID" value="AWU73495.1"/>
    <property type="molecule type" value="Genomic_DNA"/>
</dbReference>
<name>A0A099P6M7_PICKU</name>
<dbReference type="VEuPathDB" id="FungiDB:C5L36_0A01030"/>
<reference evidence="2" key="2">
    <citation type="submission" date="2014-08" db="EMBL/GenBank/DDBJ databases">
        <title>Exploiting Issatchenkia orientalis SD108 for Succinic Acid Production.</title>
        <authorList>
            <person name="Xiao H."/>
            <person name="Shao Z."/>
            <person name="Jiang Y."/>
            <person name="Dole S."/>
            <person name="Zhao H."/>
        </authorList>
    </citation>
    <scope>NUCLEOTIDE SEQUENCE [LARGE SCALE GENOMIC DNA]</scope>
    <source>
        <strain evidence="2">SD108</strain>
    </source>
</reference>
<dbReference type="STRING" id="4909.A0A099P6M7"/>
<evidence type="ECO:0000313" key="3">
    <source>
        <dbReference type="Proteomes" id="UP000029867"/>
    </source>
</evidence>
<evidence type="ECO:0000313" key="2">
    <source>
        <dbReference type="EMBL" id="KGK39889.1"/>
    </source>
</evidence>
<organism evidence="2 3">
    <name type="scientific">Pichia kudriavzevii</name>
    <name type="common">Yeast</name>
    <name type="synonym">Issatchenkia orientalis</name>
    <dbReference type="NCBI Taxonomy" id="4909"/>
    <lineage>
        <taxon>Eukaryota</taxon>
        <taxon>Fungi</taxon>
        <taxon>Dikarya</taxon>
        <taxon>Ascomycota</taxon>
        <taxon>Saccharomycotina</taxon>
        <taxon>Pichiomycetes</taxon>
        <taxon>Pichiales</taxon>
        <taxon>Pichiaceae</taxon>
        <taxon>Pichia</taxon>
    </lineage>
</organism>
<dbReference type="AlphaFoldDB" id="A0A099P6M7"/>